<sequence length="152" mass="15930">MAEQAEGADRVVVGVDGSDVSREALRWAVRQARLTGGTVRVLGAWVVPQYHGALGWLPPESTDEAALEERARDELTTAVEETLGPRPPVEVRTEVRYGAPAGVLVDASRDATLLVVGSRGRGGFAGLLLGSVAQHCAQHAACPVVVVRATGQ</sequence>
<dbReference type="InterPro" id="IPR014729">
    <property type="entry name" value="Rossmann-like_a/b/a_fold"/>
</dbReference>
<dbReference type="InterPro" id="IPR006015">
    <property type="entry name" value="Universal_stress_UspA"/>
</dbReference>
<dbReference type="RefSeq" id="WP_406261165.1">
    <property type="nucleotide sequence ID" value="NZ_CP108125.1"/>
</dbReference>
<evidence type="ECO:0000313" key="4">
    <source>
        <dbReference type="Proteomes" id="UP001622690"/>
    </source>
</evidence>
<dbReference type="InterPro" id="IPR006016">
    <property type="entry name" value="UspA"/>
</dbReference>
<dbReference type="EMBL" id="CP108125">
    <property type="protein sequence ID" value="WTO87006.1"/>
    <property type="molecule type" value="Genomic_DNA"/>
</dbReference>
<comment type="similarity">
    <text evidence="1">Belongs to the universal stress protein A family.</text>
</comment>
<feature type="domain" description="UspA" evidence="2">
    <location>
        <begin position="9"/>
        <end position="148"/>
    </location>
</feature>
<keyword evidence="4" id="KW-1185">Reference proteome</keyword>
<gene>
    <name evidence="3" type="ORF">OHU27_33045</name>
</gene>
<name>A0ABZ1J8C9_9ACTN</name>
<accession>A0ABZ1J8C9</accession>
<dbReference type="Gene3D" id="3.40.50.620">
    <property type="entry name" value="HUPs"/>
    <property type="match status" value="1"/>
</dbReference>
<evidence type="ECO:0000259" key="2">
    <source>
        <dbReference type="Pfam" id="PF00582"/>
    </source>
</evidence>
<proteinExistence type="inferred from homology"/>
<dbReference type="PANTHER" id="PTHR31964">
    <property type="entry name" value="ADENINE NUCLEOTIDE ALPHA HYDROLASES-LIKE SUPERFAMILY PROTEIN"/>
    <property type="match status" value="1"/>
</dbReference>
<dbReference type="Proteomes" id="UP001622690">
    <property type="component" value="Chromosome"/>
</dbReference>
<evidence type="ECO:0000256" key="1">
    <source>
        <dbReference type="ARBA" id="ARBA00008791"/>
    </source>
</evidence>
<reference evidence="3 4" key="1">
    <citation type="submission" date="2022-10" db="EMBL/GenBank/DDBJ databases">
        <title>The complete genomes of actinobacterial strains from the NBC collection.</title>
        <authorList>
            <person name="Joergensen T.S."/>
            <person name="Alvarez Arevalo M."/>
            <person name="Sterndorff E.B."/>
            <person name="Faurdal D."/>
            <person name="Vuksanovic O."/>
            <person name="Mourched A.-S."/>
            <person name="Charusanti P."/>
            <person name="Shaw S."/>
            <person name="Blin K."/>
            <person name="Weber T."/>
        </authorList>
    </citation>
    <scope>NUCLEOTIDE SEQUENCE [LARGE SCALE GENOMIC DNA]</scope>
    <source>
        <strain evidence="3 4">NBC_00206</strain>
    </source>
</reference>
<protein>
    <submittedName>
        <fullName evidence="3">Universal stress protein</fullName>
    </submittedName>
</protein>
<evidence type="ECO:0000313" key="3">
    <source>
        <dbReference type="EMBL" id="WTO87006.1"/>
    </source>
</evidence>
<dbReference type="PRINTS" id="PR01438">
    <property type="entry name" value="UNVRSLSTRESS"/>
</dbReference>
<dbReference type="Pfam" id="PF00582">
    <property type="entry name" value="Usp"/>
    <property type="match status" value="1"/>
</dbReference>
<dbReference type="SUPFAM" id="SSF52402">
    <property type="entry name" value="Adenine nucleotide alpha hydrolases-like"/>
    <property type="match status" value="1"/>
</dbReference>
<organism evidence="3 4">
    <name type="scientific">Streptomyces nigra</name>
    <dbReference type="NCBI Taxonomy" id="1827580"/>
    <lineage>
        <taxon>Bacteria</taxon>
        <taxon>Bacillati</taxon>
        <taxon>Actinomycetota</taxon>
        <taxon>Actinomycetes</taxon>
        <taxon>Kitasatosporales</taxon>
        <taxon>Streptomycetaceae</taxon>
        <taxon>Streptomyces</taxon>
    </lineage>
</organism>
<dbReference type="PANTHER" id="PTHR31964:SF113">
    <property type="entry name" value="USPA DOMAIN-CONTAINING PROTEIN"/>
    <property type="match status" value="1"/>
</dbReference>